<feature type="disulfide bond" evidence="2">
    <location>
        <begin position="37"/>
        <end position="110"/>
    </location>
</feature>
<evidence type="ECO:0000256" key="2">
    <source>
        <dbReference type="PROSITE-ProRule" id="PRU01323"/>
    </source>
</evidence>
<dbReference type="Pfam" id="PF13995">
    <property type="entry name" value="YebF"/>
    <property type="match status" value="1"/>
</dbReference>
<evidence type="ECO:0000313" key="5">
    <source>
        <dbReference type="Proteomes" id="UP000217182"/>
    </source>
</evidence>
<dbReference type="InterPro" id="IPR038703">
    <property type="entry name" value="YebF/Cmi_sf"/>
</dbReference>
<dbReference type="OrthoDB" id="6454940at2"/>
<feature type="signal peptide" evidence="3">
    <location>
        <begin position="1"/>
        <end position="24"/>
    </location>
</feature>
<protein>
    <recommendedName>
        <fullName evidence="6">Protein YebF</fullName>
    </recommendedName>
</protein>
<accession>A0A250B6S9</accession>
<keyword evidence="1 2" id="KW-1015">Disulfide bond</keyword>
<dbReference type="NCBIfam" id="NF041240">
    <property type="entry name" value="YebF_not_Cmi"/>
    <property type="match status" value="1"/>
</dbReference>
<gene>
    <name evidence="4" type="ORF">AWC35_22460</name>
</gene>
<dbReference type="Gene3D" id="3.10.450.300">
    <property type="entry name" value="YebF/Colicin-M immunity protein"/>
    <property type="match status" value="1"/>
</dbReference>
<dbReference type="EMBL" id="CP014136">
    <property type="protein sequence ID" value="ATA21874.1"/>
    <property type="molecule type" value="Genomic_DNA"/>
</dbReference>
<evidence type="ECO:0000313" key="4">
    <source>
        <dbReference type="EMBL" id="ATA21874.1"/>
    </source>
</evidence>
<dbReference type="KEGG" id="gqu:AWC35_22460"/>
<reference evidence="4 5" key="1">
    <citation type="submission" date="2016-01" db="EMBL/GenBank/DDBJ databases">
        <authorList>
            <person name="Oliw E.H."/>
        </authorList>
    </citation>
    <scope>NUCLEOTIDE SEQUENCE [LARGE SCALE GENOMIC DNA]</scope>
    <source>
        <strain evidence="4 5">FRB97</strain>
    </source>
</reference>
<keyword evidence="3" id="KW-0732">Signal</keyword>
<name>A0A250B6S9_9GAMM</name>
<dbReference type="InterPro" id="IPR025603">
    <property type="entry name" value="YebF/ColM_immunity"/>
</dbReference>
<evidence type="ECO:0008006" key="6">
    <source>
        <dbReference type="Google" id="ProtNLM"/>
    </source>
</evidence>
<dbReference type="NCBIfam" id="NF010224">
    <property type="entry name" value="PRK13680.1"/>
    <property type="match status" value="1"/>
</dbReference>
<dbReference type="PROSITE" id="PS51979">
    <property type="entry name" value="YEBF_CMI"/>
    <property type="match status" value="1"/>
</dbReference>
<evidence type="ECO:0000256" key="3">
    <source>
        <dbReference type="SAM" id="SignalP"/>
    </source>
</evidence>
<sequence length="121" mass="13148">MNKTGLGLAAALLAMVGVVATAQAQEQEQRTAKIGQCVGLKATDASAQVKRDFLQNRITRWESDKRLLGTATPVAWVSQDAITGKGDVWQVPLTVRGTKLDKTYQVTLDCQTGDIRYSEPQ</sequence>
<proteinExistence type="predicted"/>
<dbReference type="RefSeq" id="WP_095848461.1">
    <property type="nucleotide sequence ID" value="NZ_CP014136.1"/>
</dbReference>
<dbReference type="Proteomes" id="UP000217182">
    <property type="component" value="Chromosome"/>
</dbReference>
<evidence type="ECO:0000256" key="1">
    <source>
        <dbReference type="ARBA" id="ARBA00023157"/>
    </source>
</evidence>
<feature type="chain" id="PRO_5013168430" description="Protein YebF" evidence="3">
    <location>
        <begin position="25"/>
        <end position="121"/>
    </location>
</feature>
<dbReference type="AlphaFoldDB" id="A0A250B6S9"/>
<keyword evidence="5" id="KW-1185">Reference proteome</keyword>
<organism evidence="4 5">
    <name type="scientific">Gibbsiella quercinecans</name>
    <dbReference type="NCBI Taxonomy" id="929813"/>
    <lineage>
        <taxon>Bacteria</taxon>
        <taxon>Pseudomonadati</taxon>
        <taxon>Pseudomonadota</taxon>
        <taxon>Gammaproteobacteria</taxon>
        <taxon>Enterobacterales</taxon>
        <taxon>Yersiniaceae</taxon>
        <taxon>Gibbsiella</taxon>
    </lineage>
</organism>